<comment type="caution">
    <text evidence="2">The sequence shown here is derived from an EMBL/GenBank/DDBJ whole genome shotgun (WGS) entry which is preliminary data.</text>
</comment>
<proteinExistence type="predicted"/>
<dbReference type="SMART" id="SM00858">
    <property type="entry name" value="SAF"/>
    <property type="match status" value="1"/>
</dbReference>
<dbReference type="OrthoDB" id="9781701at2"/>
<dbReference type="InterPro" id="IPR051690">
    <property type="entry name" value="PseI-like"/>
</dbReference>
<evidence type="ECO:0000259" key="1">
    <source>
        <dbReference type="PROSITE" id="PS50844"/>
    </source>
</evidence>
<dbReference type="PANTHER" id="PTHR42966:SF2">
    <property type="entry name" value="PSEUDAMINIC ACID SYNTHASE"/>
    <property type="match status" value="1"/>
</dbReference>
<dbReference type="Gene3D" id="3.90.1210.10">
    <property type="entry name" value="Antifreeze-like/N-acetylneuraminic acid synthase C-terminal domain"/>
    <property type="match status" value="1"/>
</dbReference>
<dbReference type="InterPro" id="IPR013974">
    <property type="entry name" value="SAF"/>
</dbReference>
<dbReference type="NCBIfam" id="TIGR03586">
    <property type="entry name" value="PseI"/>
    <property type="match status" value="1"/>
</dbReference>
<dbReference type="Proteomes" id="UP000321419">
    <property type="component" value="Unassembled WGS sequence"/>
</dbReference>
<keyword evidence="3" id="KW-1185">Reference proteome</keyword>
<accession>A0A510XRT1</accession>
<feature type="domain" description="AFP-like" evidence="1">
    <location>
        <begin position="301"/>
        <end position="358"/>
    </location>
</feature>
<dbReference type="SUPFAM" id="SSF51569">
    <property type="entry name" value="Aldolase"/>
    <property type="match status" value="1"/>
</dbReference>
<dbReference type="EMBL" id="BJUM01000002">
    <property type="protein sequence ID" value="GEK53331.1"/>
    <property type="molecule type" value="Genomic_DNA"/>
</dbReference>
<dbReference type="InterPro" id="IPR057736">
    <property type="entry name" value="SAF_PseI/NeuA/NeuB"/>
</dbReference>
<protein>
    <submittedName>
        <fullName evidence="2">Pseudaminic acid synthase</fullName>
    </submittedName>
</protein>
<dbReference type="Pfam" id="PF08666">
    <property type="entry name" value="SAF"/>
    <property type="match status" value="1"/>
</dbReference>
<evidence type="ECO:0000313" key="2">
    <source>
        <dbReference type="EMBL" id="GEK53331.1"/>
    </source>
</evidence>
<dbReference type="Pfam" id="PF03102">
    <property type="entry name" value="NeuB"/>
    <property type="match status" value="1"/>
</dbReference>
<dbReference type="CDD" id="cd11615">
    <property type="entry name" value="SAF_NeuB_like"/>
    <property type="match status" value="1"/>
</dbReference>
<dbReference type="InterPro" id="IPR020030">
    <property type="entry name" value="Pseudaminic_synth_PseI"/>
</dbReference>
<dbReference type="GO" id="GO:0047444">
    <property type="term" value="F:N-acylneuraminate-9-phosphate synthase activity"/>
    <property type="evidence" value="ECO:0007669"/>
    <property type="project" value="TreeGrafter"/>
</dbReference>
<dbReference type="SUPFAM" id="SSF51269">
    <property type="entry name" value="AFP III-like domain"/>
    <property type="match status" value="1"/>
</dbReference>
<dbReference type="PANTHER" id="PTHR42966">
    <property type="entry name" value="N-ACETYLNEURAMINATE SYNTHASE"/>
    <property type="match status" value="1"/>
</dbReference>
<dbReference type="PROSITE" id="PS50844">
    <property type="entry name" value="AFP_LIKE"/>
    <property type="match status" value="1"/>
</dbReference>
<dbReference type="InterPro" id="IPR036732">
    <property type="entry name" value="AFP_Neu5c_C_sf"/>
</dbReference>
<dbReference type="Gene3D" id="3.20.20.70">
    <property type="entry name" value="Aldolase class I"/>
    <property type="match status" value="1"/>
</dbReference>
<evidence type="ECO:0000313" key="3">
    <source>
        <dbReference type="Proteomes" id="UP000321419"/>
    </source>
</evidence>
<dbReference type="RefSeq" id="WP_089348311.1">
    <property type="nucleotide sequence ID" value="NZ_BJUM01000002.1"/>
</dbReference>
<dbReference type="InterPro" id="IPR013132">
    <property type="entry name" value="PseI/NeuA/B-like_N"/>
</dbReference>
<gene>
    <name evidence="2" type="primary">rkpQ</name>
    <name evidence="2" type="ORF">PES01_01760</name>
</gene>
<dbReference type="AlphaFoldDB" id="A0A510XRT1"/>
<dbReference type="GO" id="GO:0016051">
    <property type="term" value="P:carbohydrate biosynthetic process"/>
    <property type="evidence" value="ECO:0007669"/>
    <property type="project" value="InterPro"/>
</dbReference>
<organism evidence="2 3">
    <name type="scientific">Pseudoalteromonas espejiana</name>
    <dbReference type="NCBI Taxonomy" id="28107"/>
    <lineage>
        <taxon>Bacteria</taxon>
        <taxon>Pseudomonadati</taxon>
        <taxon>Pseudomonadota</taxon>
        <taxon>Gammaproteobacteria</taxon>
        <taxon>Alteromonadales</taxon>
        <taxon>Pseudoalteromonadaceae</taxon>
        <taxon>Pseudoalteromonas</taxon>
    </lineage>
</organism>
<name>A0A510XRT1_9GAMM</name>
<reference evidence="2 3" key="1">
    <citation type="submission" date="2019-07" db="EMBL/GenBank/DDBJ databases">
        <title>Whole genome shotgun sequence of Pseudoalteromonas espejiana NBRC 102222.</title>
        <authorList>
            <person name="Hosoyama A."/>
            <person name="Uohara A."/>
            <person name="Ohji S."/>
            <person name="Ichikawa N."/>
        </authorList>
    </citation>
    <scope>NUCLEOTIDE SEQUENCE [LARGE SCALE GENOMIC DNA]</scope>
    <source>
        <strain evidence="2 3">NBRC 102222</strain>
    </source>
</reference>
<sequence length="358" mass="38980">MKKFDVGQLQKCIIIDGIKIGEGCQPYTIAELSGNHGGDINKALELIDAAAKTGASAIKIQTYRPDTITLNHDGPEFVVKDKLWKGRTLYDLYEEAHTPWDWHEALFARAKQHGITLFSSPFDKTAIDLLEDLNCPAYKIASFEITDIGLIQYAAQTGKPIIMSTGMATLDEIEEAVTAVKEVGGKQLAVLHCVSGYPTPINDCNLSTLAYLKQHLALPVGLSDHSLADTAAIASVALGASIIEKHFKLEDDTTSVDAAFSLNPSGFKAMVDATTAAYYALGEPSFRLAKSEQDNVAFRRSLYIAQDIKQGELFTETNLRSVRPGLGLHPRYLNSMLGKPASKALNKGSAMKLEYVQK</sequence>
<dbReference type="InterPro" id="IPR006190">
    <property type="entry name" value="SAF_AFP_Neu5Ac"/>
</dbReference>
<dbReference type="InterPro" id="IPR013785">
    <property type="entry name" value="Aldolase_TIM"/>
</dbReference>